<protein>
    <submittedName>
        <fullName evidence="1">Uncharacterized protein</fullName>
    </submittedName>
</protein>
<gene>
    <name evidence="1" type="ORF">UFOVP435_77</name>
</gene>
<evidence type="ECO:0000313" key="1">
    <source>
        <dbReference type="EMBL" id="CAB4143202.1"/>
    </source>
</evidence>
<organism evidence="1">
    <name type="scientific">uncultured Caudovirales phage</name>
    <dbReference type="NCBI Taxonomy" id="2100421"/>
    <lineage>
        <taxon>Viruses</taxon>
        <taxon>Duplodnaviria</taxon>
        <taxon>Heunggongvirae</taxon>
        <taxon>Uroviricota</taxon>
        <taxon>Caudoviricetes</taxon>
        <taxon>Peduoviridae</taxon>
        <taxon>Maltschvirus</taxon>
        <taxon>Maltschvirus maltsch</taxon>
    </lineage>
</organism>
<dbReference type="EMBL" id="LR796416">
    <property type="protein sequence ID" value="CAB4143202.1"/>
    <property type="molecule type" value="Genomic_DNA"/>
</dbReference>
<accession>A0A6J5MAK4</accession>
<proteinExistence type="predicted"/>
<reference evidence="1" key="1">
    <citation type="submission" date="2020-04" db="EMBL/GenBank/DDBJ databases">
        <authorList>
            <person name="Chiriac C."/>
            <person name="Salcher M."/>
            <person name="Ghai R."/>
            <person name="Kavagutti S V."/>
        </authorList>
    </citation>
    <scope>NUCLEOTIDE SEQUENCE</scope>
</reference>
<sequence>MKLHSLPHDDPKSVKKHPYREKFYDAWRFAEGMGLNPTIYFLEALEYHTRAEKQQLANVKAWKRGKIGASLEAGCPLQDNVRIYDTVYRWSAGFSNVSQELMLGVHNPKHAFNVEHDLAFQSGGMPEEERAFLLLVHRICGSGASFATVGDPKLPIHGWYNTPVPWLADQHRSMTEMVGRLKTYSGPMFSSIGNQIPPFNKPTDGYTTGGRQYLCEIAPQLANHTMRYLQDRRSRIGLQDLVVHLLDWHTDMGWRRFKFVMTAWAMDLAEYWPNLVDDQSDCFHGKNAMEAVNLCFDRAKSKPRGQSFYDVSTRFMADWCKTRPMDVEDAAPGCDLVRWLENYIQPKGYANVDRTKVFNHCYIKHPHGRQPWKLGTSDWVWGDGNA</sequence>
<name>A0A6J5MAK4_9CAUD</name>